<keyword evidence="2" id="KW-1185">Reference proteome</keyword>
<dbReference type="Proteomes" id="UP001157502">
    <property type="component" value="Chromosome 1"/>
</dbReference>
<organism evidence="1 2">
    <name type="scientific">Dallia pectoralis</name>
    <name type="common">Alaska blackfish</name>
    <dbReference type="NCBI Taxonomy" id="75939"/>
    <lineage>
        <taxon>Eukaryota</taxon>
        <taxon>Metazoa</taxon>
        <taxon>Chordata</taxon>
        <taxon>Craniata</taxon>
        <taxon>Vertebrata</taxon>
        <taxon>Euteleostomi</taxon>
        <taxon>Actinopterygii</taxon>
        <taxon>Neopterygii</taxon>
        <taxon>Teleostei</taxon>
        <taxon>Protacanthopterygii</taxon>
        <taxon>Esociformes</taxon>
        <taxon>Umbridae</taxon>
        <taxon>Dallia</taxon>
    </lineage>
</organism>
<proteinExistence type="predicted"/>
<sequence>MDSDQATETCQVSEEEELRRSGRPRNNTEKMLAFQREEAHKKEKRLTHLYEQWKIQARTAREQLKSNLPESEIAALIDTLEKGKDSVINIYAEIRAHLVPSSETRRRIDACEAVTKDIVKIAYERIAGIDGDFDGETVKQHLRELLKRDYARSIYGSTASPLSKSSSCKSSQRSMSSMVAAKRTDAAAELAAKEAEYEVSLQEEKQKERIQLLEEQQKRELEPQKRELERLKAERDVKAARARLKVYNQEVMLESNVCPSDHNPQESHHVSLQQPVTAAVIQQPVSPQQPVSQAVIQQPTNIPTPVLPPLTDVSYLAQAVQDTIALNRLPMPEPSVFTGDPIQFIEWRASLISLIDRKNISSADKLHYLRKYIGGPARKTLDGIFYRSDDEAYKDAWNRLNHRYGPQFLWEKELPIAADTVTEIQIGDPEMGKEGQRSGRPSIIERPVQKLILLVESV</sequence>
<gene>
    <name evidence="1" type="ORF">DPEC_G00002160</name>
</gene>
<dbReference type="EMBL" id="CM055728">
    <property type="protein sequence ID" value="KAJ8015963.1"/>
    <property type="molecule type" value="Genomic_DNA"/>
</dbReference>
<evidence type="ECO:0000313" key="1">
    <source>
        <dbReference type="EMBL" id="KAJ8015963.1"/>
    </source>
</evidence>
<protein>
    <submittedName>
        <fullName evidence="1">Uncharacterized protein</fullName>
    </submittedName>
</protein>
<reference evidence="1" key="1">
    <citation type="submission" date="2021-05" db="EMBL/GenBank/DDBJ databases">
        <authorList>
            <person name="Pan Q."/>
            <person name="Jouanno E."/>
            <person name="Zahm M."/>
            <person name="Klopp C."/>
            <person name="Cabau C."/>
            <person name="Louis A."/>
            <person name="Berthelot C."/>
            <person name="Parey E."/>
            <person name="Roest Crollius H."/>
            <person name="Montfort J."/>
            <person name="Robinson-Rechavi M."/>
            <person name="Bouchez O."/>
            <person name="Lampietro C."/>
            <person name="Lopez Roques C."/>
            <person name="Donnadieu C."/>
            <person name="Postlethwait J."/>
            <person name="Bobe J."/>
            <person name="Dillon D."/>
            <person name="Chandos A."/>
            <person name="von Hippel F."/>
            <person name="Guiguen Y."/>
        </authorList>
    </citation>
    <scope>NUCLEOTIDE SEQUENCE</scope>
    <source>
        <strain evidence="1">YG-Jan2019</strain>
    </source>
</reference>
<evidence type="ECO:0000313" key="2">
    <source>
        <dbReference type="Proteomes" id="UP001157502"/>
    </source>
</evidence>
<name>A0ACC2HJC5_DALPE</name>
<comment type="caution">
    <text evidence="1">The sequence shown here is derived from an EMBL/GenBank/DDBJ whole genome shotgun (WGS) entry which is preliminary data.</text>
</comment>
<accession>A0ACC2HJC5</accession>